<sequence length="55" mass="5848">MRAADSLSKVRVFRYSSGNGIGMSDALLGSAGVSCRFLFRAVFFKVSSVPADTLT</sequence>
<keyword evidence="2" id="KW-1185">Reference proteome</keyword>
<protein>
    <submittedName>
        <fullName evidence="1">Uncharacterized protein</fullName>
    </submittedName>
</protein>
<reference evidence="1" key="1">
    <citation type="journal article" date="2019" name="bioRxiv">
        <title>The Genome of the Zebra Mussel, Dreissena polymorpha: A Resource for Invasive Species Research.</title>
        <authorList>
            <person name="McCartney M.A."/>
            <person name="Auch B."/>
            <person name="Kono T."/>
            <person name="Mallez S."/>
            <person name="Zhang Y."/>
            <person name="Obille A."/>
            <person name="Becker A."/>
            <person name="Abrahante J.E."/>
            <person name="Garbe J."/>
            <person name="Badalamenti J.P."/>
            <person name="Herman A."/>
            <person name="Mangelson H."/>
            <person name="Liachko I."/>
            <person name="Sullivan S."/>
            <person name="Sone E.D."/>
            <person name="Koren S."/>
            <person name="Silverstein K.A.T."/>
            <person name="Beckman K.B."/>
            <person name="Gohl D.M."/>
        </authorList>
    </citation>
    <scope>NUCLEOTIDE SEQUENCE</scope>
    <source>
        <strain evidence="1">Duluth1</strain>
        <tissue evidence="1">Whole animal</tissue>
    </source>
</reference>
<dbReference type="EMBL" id="JAIWYP010000011">
    <property type="protein sequence ID" value="KAH3741656.1"/>
    <property type="molecule type" value="Genomic_DNA"/>
</dbReference>
<organism evidence="1 2">
    <name type="scientific">Dreissena polymorpha</name>
    <name type="common">Zebra mussel</name>
    <name type="synonym">Mytilus polymorpha</name>
    <dbReference type="NCBI Taxonomy" id="45954"/>
    <lineage>
        <taxon>Eukaryota</taxon>
        <taxon>Metazoa</taxon>
        <taxon>Spiralia</taxon>
        <taxon>Lophotrochozoa</taxon>
        <taxon>Mollusca</taxon>
        <taxon>Bivalvia</taxon>
        <taxon>Autobranchia</taxon>
        <taxon>Heteroconchia</taxon>
        <taxon>Euheterodonta</taxon>
        <taxon>Imparidentia</taxon>
        <taxon>Neoheterodontei</taxon>
        <taxon>Myida</taxon>
        <taxon>Dreissenoidea</taxon>
        <taxon>Dreissenidae</taxon>
        <taxon>Dreissena</taxon>
    </lineage>
</organism>
<evidence type="ECO:0000313" key="2">
    <source>
        <dbReference type="Proteomes" id="UP000828390"/>
    </source>
</evidence>
<name>A0A9D4I3Y5_DREPO</name>
<reference evidence="1" key="2">
    <citation type="submission" date="2020-11" db="EMBL/GenBank/DDBJ databases">
        <authorList>
            <person name="McCartney M.A."/>
            <person name="Auch B."/>
            <person name="Kono T."/>
            <person name="Mallez S."/>
            <person name="Becker A."/>
            <person name="Gohl D.M."/>
            <person name="Silverstein K.A.T."/>
            <person name="Koren S."/>
            <person name="Bechman K.B."/>
            <person name="Herman A."/>
            <person name="Abrahante J.E."/>
            <person name="Garbe J."/>
        </authorList>
    </citation>
    <scope>NUCLEOTIDE SEQUENCE</scope>
    <source>
        <strain evidence="1">Duluth1</strain>
        <tissue evidence="1">Whole animal</tissue>
    </source>
</reference>
<dbReference type="AlphaFoldDB" id="A0A9D4I3Y5"/>
<gene>
    <name evidence="1" type="ORF">DPMN_048381</name>
</gene>
<accession>A0A9D4I3Y5</accession>
<proteinExistence type="predicted"/>
<evidence type="ECO:0000313" key="1">
    <source>
        <dbReference type="EMBL" id="KAH3741656.1"/>
    </source>
</evidence>
<dbReference type="Proteomes" id="UP000828390">
    <property type="component" value="Unassembled WGS sequence"/>
</dbReference>
<comment type="caution">
    <text evidence="1">The sequence shown here is derived from an EMBL/GenBank/DDBJ whole genome shotgun (WGS) entry which is preliminary data.</text>
</comment>